<evidence type="ECO:0000256" key="6">
    <source>
        <dbReference type="ARBA" id="ARBA00023203"/>
    </source>
</evidence>
<evidence type="ECO:0000256" key="1">
    <source>
        <dbReference type="ARBA" id="ARBA00008314"/>
    </source>
</evidence>
<dbReference type="InterPro" id="IPR036961">
    <property type="entry name" value="Kinesin_motor_dom_sf"/>
</dbReference>
<evidence type="ECO:0000256" key="3">
    <source>
        <dbReference type="ARBA" id="ARBA00022840"/>
    </source>
</evidence>
<keyword evidence="5 7" id="KW-0505">Motor protein</keyword>
<gene>
    <name evidence="9" type="primary">MYO1H</name>
</gene>
<dbReference type="GO" id="GO:0006897">
    <property type="term" value="P:endocytosis"/>
    <property type="evidence" value="ECO:0000318"/>
    <property type="project" value="GO_Central"/>
</dbReference>
<dbReference type="GO" id="GO:0005902">
    <property type="term" value="C:microvillus"/>
    <property type="evidence" value="ECO:0000318"/>
    <property type="project" value="GO_Central"/>
</dbReference>
<evidence type="ECO:0000313" key="9">
    <source>
        <dbReference type="Ensembl" id="ENSORLP00000009503.2"/>
    </source>
</evidence>
<dbReference type="Gene3D" id="1.20.120.720">
    <property type="entry name" value="Myosin VI head, motor domain, U50 subdomain"/>
    <property type="match status" value="1"/>
</dbReference>
<evidence type="ECO:0000256" key="4">
    <source>
        <dbReference type="ARBA" id="ARBA00023123"/>
    </source>
</evidence>
<dbReference type="AlphaFoldDB" id="H2LTT3"/>
<evidence type="ECO:0000313" key="10">
    <source>
        <dbReference type="Proteomes" id="UP000001038"/>
    </source>
</evidence>
<dbReference type="SUPFAM" id="SSF52540">
    <property type="entry name" value="P-loop containing nucleoside triphosphate hydrolases"/>
    <property type="match status" value="1"/>
</dbReference>
<dbReference type="Gene3D" id="1.20.58.530">
    <property type="match status" value="2"/>
</dbReference>
<dbReference type="PROSITE" id="PS51456">
    <property type="entry name" value="MYOSIN_MOTOR"/>
    <property type="match status" value="2"/>
</dbReference>
<proteinExistence type="inferred from homology"/>
<dbReference type="Bgee" id="ENSORLG00000007579">
    <property type="expression patterns" value="Expressed in ovary"/>
</dbReference>
<dbReference type="Gene3D" id="3.40.850.10">
    <property type="entry name" value="Kinesin motor domain"/>
    <property type="match status" value="2"/>
</dbReference>
<dbReference type="InterPro" id="IPR027417">
    <property type="entry name" value="P-loop_NTPase"/>
</dbReference>
<dbReference type="STRING" id="8090.ENSORLP00000009503"/>
<dbReference type="GO" id="GO:0051015">
    <property type="term" value="F:actin filament binding"/>
    <property type="evidence" value="ECO:0000318"/>
    <property type="project" value="GO_Central"/>
</dbReference>
<dbReference type="InParanoid" id="H2LTT3"/>
<dbReference type="SMART" id="SM00242">
    <property type="entry name" value="MYSc"/>
    <property type="match status" value="1"/>
</dbReference>
<dbReference type="GeneTree" id="ENSGT00940000156430"/>
<dbReference type="GO" id="GO:0005524">
    <property type="term" value="F:ATP binding"/>
    <property type="evidence" value="ECO:0007669"/>
    <property type="project" value="UniProtKB-UniRule"/>
</dbReference>
<feature type="domain" description="Myosin motor" evidence="8">
    <location>
        <begin position="498"/>
        <end position="586"/>
    </location>
</feature>
<keyword evidence="10" id="KW-1185">Reference proteome</keyword>
<keyword evidence="2 7" id="KW-0547">Nucleotide-binding</keyword>
<comment type="similarity">
    <text evidence="1 7">Belongs to the TRAFAC class myosin-kinesin ATPase superfamily. Myosin family.</text>
</comment>
<sequence length="586" mass="68498">FFFTVKFMDGALTARDRVGIQDFVLLEETNEAAFISNLKKRYSKDLIYTYIGTLLVSVNPYKELDIYNKKQMDTYMGVNFFELPPHIYALADNAYHTMLTEFNNHFILISGESGAGKTEASKKILQFYSVSCPSTTLMSTVRDKMLMSNPVLEAFGNAKTLKNNNSSRFGKYMDIQFDSQGDAVGGHILNYLLEKSRVVHQNHGERNFHIFYQLVEGASDSLLQQLGLERDCQHYNYLTQVCMVWFLIFSKKTCWNKKILTHLFEVVASVLHLGNVQFDTDNRDRALLNDNTELQWLLGVDAHSLQEELTFRKIEAKQEQVHTHLNHAIYGRDALAKAIYGQTFTWLVHRINDSTENKKTVIGLLDIYGFEVFYVNSFEQFCINYCNEKLQQLFIQLTLKAEQDEYEAEGIEWEPVQFFNNKIICDLVEEKHRGIISLLDEECLRPGDVTDLTFLERFVLTFFFFYILGFLDKNNDLFLISHLDQLQVIMTFMLYLQVATQFKSSLLKLTEMLMAKQAWYIRCLKSNESKQPGQFDEALIRHQVKYLGLMEHLRVRRAGFAYRRKYEDFLKRYLNSALVRHEYLLD</sequence>
<comment type="caution">
    <text evidence="7">Lacks conserved residue(s) required for the propagation of feature annotation.</text>
</comment>
<evidence type="ECO:0000256" key="2">
    <source>
        <dbReference type="ARBA" id="ARBA00022741"/>
    </source>
</evidence>
<organism evidence="9 10">
    <name type="scientific">Oryzias latipes</name>
    <name type="common">Japanese rice fish</name>
    <name type="synonym">Japanese killifish</name>
    <dbReference type="NCBI Taxonomy" id="8090"/>
    <lineage>
        <taxon>Eukaryota</taxon>
        <taxon>Metazoa</taxon>
        <taxon>Chordata</taxon>
        <taxon>Craniata</taxon>
        <taxon>Vertebrata</taxon>
        <taxon>Euteleostomi</taxon>
        <taxon>Actinopterygii</taxon>
        <taxon>Neopterygii</taxon>
        <taxon>Teleostei</taxon>
        <taxon>Neoteleostei</taxon>
        <taxon>Acanthomorphata</taxon>
        <taxon>Ovalentaria</taxon>
        <taxon>Atherinomorphae</taxon>
        <taxon>Beloniformes</taxon>
        <taxon>Adrianichthyidae</taxon>
        <taxon>Oryziinae</taxon>
        <taxon>Oryzias</taxon>
    </lineage>
</organism>
<evidence type="ECO:0000256" key="5">
    <source>
        <dbReference type="ARBA" id="ARBA00023175"/>
    </source>
</evidence>
<dbReference type="HOGENOM" id="CLU_000192_7_7_1"/>
<dbReference type="GO" id="GO:0030048">
    <property type="term" value="P:actin filament-based movement"/>
    <property type="evidence" value="ECO:0000318"/>
    <property type="project" value="GO_Central"/>
</dbReference>
<keyword evidence="4 7" id="KW-0518">Myosin</keyword>
<keyword evidence="6 7" id="KW-0009">Actin-binding</keyword>
<dbReference type="FunFam" id="3.40.850.10:FF:000101">
    <property type="entry name" value="Slow myosin heavy chain 2"/>
    <property type="match status" value="1"/>
</dbReference>
<evidence type="ECO:0000259" key="8">
    <source>
        <dbReference type="PROSITE" id="PS51456"/>
    </source>
</evidence>
<dbReference type="GO" id="GO:0000146">
    <property type="term" value="F:microfilament motor activity"/>
    <property type="evidence" value="ECO:0000318"/>
    <property type="project" value="GO_Central"/>
</dbReference>
<feature type="domain" description="Myosin motor" evidence="8">
    <location>
        <begin position="18"/>
        <end position="458"/>
    </location>
</feature>
<dbReference type="PANTHER" id="PTHR13140:SF852">
    <property type="entry name" value="UNCONVENTIONAL MYOSIN-IH ISOFORM X1"/>
    <property type="match status" value="1"/>
</dbReference>
<dbReference type="GO" id="GO:0007015">
    <property type="term" value="P:actin filament organization"/>
    <property type="evidence" value="ECO:0000318"/>
    <property type="project" value="GO_Central"/>
</dbReference>
<dbReference type="eggNOG" id="KOG0164">
    <property type="taxonomic scope" value="Eukaryota"/>
</dbReference>
<reference evidence="9 10" key="1">
    <citation type="journal article" date="2007" name="Nature">
        <title>The medaka draft genome and insights into vertebrate genome evolution.</title>
        <authorList>
            <person name="Kasahara M."/>
            <person name="Naruse K."/>
            <person name="Sasaki S."/>
            <person name="Nakatani Y."/>
            <person name="Qu W."/>
            <person name="Ahsan B."/>
            <person name="Yamada T."/>
            <person name="Nagayasu Y."/>
            <person name="Doi K."/>
            <person name="Kasai Y."/>
            <person name="Jindo T."/>
            <person name="Kobayashi D."/>
            <person name="Shimada A."/>
            <person name="Toyoda A."/>
            <person name="Kuroki Y."/>
            <person name="Fujiyama A."/>
            <person name="Sasaki T."/>
            <person name="Shimizu A."/>
            <person name="Asakawa S."/>
            <person name="Shimizu N."/>
            <person name="Hashimoto S."/>
            <person name="Yang J."/>
            <person name="Lee Y."/>
            <person name="Matsushima K."/>
            <person name="Sugano S."/>
            <person name="Sakaizumi M."/>
            <person name="Narita T."/>
            <person name="Ohishi K."/>
            <person name="Haga S."/>
            <person name="Ohta F."/>
            <person name="Nomoto H."/>
            <person name="Nogata K."/>
            <person name="Morishita T."/>
            <person name="Endo T."/>
            <person name="Shin-I T."/>
            <person name="Takeda H."/>
            <person name="Morishita S."/>
            <person name="Kohara Y."/>
        </authorList>
    </citation>
    <scope>NUCLEOTIDE SEQUENCE [LARGE SCALE GENOMIC DNA]</scope>
    <source>
        <strain evidence="9 10">Hd-rR</strain>
    </source>
</reference>
<dbReference type="Proteomes" id="UP000001038">
    <property type="component" value="Chromosome 9"/>
</dbReference>
<dbReference type="Pfam" id="PF00063">
    <property type="entry name" value="Myosin_head"/>
    <property type="match status" value="2"/>
</dbReference>
<protein>
    <submittedName>
        <fullName evidence="9">Myosin IH</fullName>
    </submittedName>
</protein>
<dbReference type="GO" id="GO:0015629">
    <property type="term" value="C:actin cytoskeleton"/>
    <property type="evidence" value="ECO:0000318"/>
    <property type="project" value="GO_Central"/>
</dbReference>
<dbReference type="GO" id="GO:0016459">
    <property type="term" value="C:myosin complex"/>
    <property type="evidence" value="ECO:0007669"/>
    <property type="project" value="UniProtKB-KW"/>
</dbReference>
<feature type="binding site" evidence="7">
    <location>
        <begin position="111"/>
        <end position="118"/>
    </location>
    <ligand>
        <name>ATP</name>
        <dbReference type="ChEBI" id="CHEBI:30616"/>
    </ligand>
</feature>
<keyword evidence="3 7" id="KW-0067">ATP-binding</keyword>
<dbReference type="GO" id="GO:0005886">
    <property type="term" value="C:plasma membrane"/>
    <property type="evidence" value="ECO:0000318"/>
    <property type="project" value="GO_Central"/>
</dbReference>
<dbReference type="PRINTS" id="PR00193">
    <property type="entry name" value="MYOSINHEAVY"/>
</dbReference>
<evidence type="ECO:0000256" key="7">
    <source>
        <dbReference type="PROSITE-ProRule" id="PRU00782"/>
    </source>
</evidence>
<dbReference type="Ensembl" id="ENSORLT00000009504.2">
    <property type="protein sequence ID" value="ENSORLP00000009503.2"/>
    <property type="gene ID" value="ENSORLG00000007579.2"/>
</dbReference>
<accession>H2LTT3</accession>
<dbReference type="InterPro" id="IPR001609">
    <property type="entry name" value="Myosin_head_motor_dom-like"/>
</dbReference>
<feature type="region of interest" description="Actin-binding" evidence="7">
    <location>
        <begin position="506"/>
        <end position="528"/>
    </location>
</feature>
<name>H2LTT3_ORYLA</name>
<dbReference type="FunFam" id="1.10.10.820:FF:000001">
    <property type="entry name" value="Myosin heavy chain"/>
    <property type="match status" value="1"/>
</dbReference>
<reference evidence="9" key="2">
    <citation type="submission" date="2025-08" db="UniProtKB">
        <authorList>
            <consortium name="Ensembl"/>
        </authorList>
    </citation>
    <scope>IDENTIFICATION</scope>
    <source>
        <strain evidence="9">Hd-rR</strain>
    </source>
</reference>
<dbReference type="GO" id="GO:0005737">
    <property type="term" value="C:cytoplasm"/>
    <property type="evidence" value="ECO:0000318"/>
    <property type="project" value="GO_Central"/>
</dbReference>
<reference evidence="9" key="3">
    <citation type="submission" date="2025-09" db="UniProtKB">
        <authorList>
            <consortium name="Ensembl"/>
        </authorList>
    </citation>
    <scope>IDENTIFICATION</scope>
    <source>
        <strain evidence="9">Hd-rR</strain>
    </source>
</reference>
<dbReference type="PANTHER" id="PTHR13140">
    <property type="entry name" value="MYOSIN"/>
    <property type="match status" value="1"/>
</dbReference>